<feature type="transmembrane region" description="Helical" evidence="2">
    <location>
        <begin position="776"/>
        <end position="794"/>
    </location>
</feature>
<feature type="transmembrane region" description="Helical" evidence="2">
    <location>
        <begin position="693"/>
        <end position="712"/>
    </location>
</feature>
<evidence type="ECO:0008006" key="4">
    <source>
        <dbReference type="Google" id="ProtNLM"/>
    </source>
</evidence>
<evidence type="ECO:0000256" key="1">
    <source>
        <dbReference type="SAM" id="MobiDB-lite"/>
    </source>
</evidence>
<sequence length="891" mass="96064">MPAAPPPSPPSPPPPPPPPPQPPPPPPPPPPIAGAPPPPPPAPPPSASSDAAAAAPSSSSSSSSRLLSAPSFAYNARVALALGPAAAFLLDLGGAPVFVLVSVGLAVAYFLDSLRLNSAAFFAVWSTLVFSQLAFFFSAGAASFPLPLAALALLLCAETTFLIGVWASLQFRYIHIENPSIAAALERLLFACVPVAAPPLFTWAVVSALGMANAAYCFAAFACVFYWLFSIPRPSSFNPVPSPTPEVRIRFRHPRPLECCLHTLYLLFVPVLFHVASHHSSLSPPPPPPATSSSSSSVPSCSSSTPRRGGSVVPARATPSELSPRDGDDARGSVRLGSLRGRNGWDAFSSAAFTALSILVSAAGAIVIGFPILFIPLPLISGFYLARFFTKKSLSSYFTFVALASLMVLWFVVHNYWDLNIWIAGMPLKSFCKYVVASVVMAMAVPGLALLPSKLRFLTELGLIGHTLLLCYIEDRLFNYATMYYFGFDEDVMYPSYMVFGTTFLGLALVRRLAVDHRIGPKAVWILTCLYSAKLSMLFITSKSVLWVSAVLLLAVSPPLLLYKDRSKGVSRMKVWQAYAHACVVAFSAWLCRETIFEALQWWNGKPPSDGLLLGSCILLTGIASIPIVALHFSHVQSAKRFLLLVVAVGLLFILMQPPIPLSWAFQSDLIKAAHQSNDDTSIYGFVTSRPTWPSWLLIATVLLTLSAVTNIIPVKYIVELRAFYAVAVGSTLGIYICVEYFTQAIILYPLLVATIVCASVFVVFTHLPSASSTRVLPWVFSLSVALFPVTYLLEGQLRAKSFSEGEEVDKFTTMLAIEGARMSLLGLYAAIFMLIALEIKFELASLLHEKAHERIASTQAHSARASGFHRSCGLSSKEGLLLPHPSQSKS</sequence>
<feature type="transmembrane region" description="Helical" evidence="2">
    <location>
        <begin position="212"/>
        <end position="229"/>
    </location>
</feature>
<accession>A0A6V7NPH3</accession>
<feature type="region of interest" description="Disordered" evidence="1">
    <location>
        <begin position="1"/>
        <end position="65"/>
    </location>
</feature>
<feature type="region of interest" description="Disordered" evidence="1">
    <location>
        <begin position="284"/>
        <end position="329"/>
    </location>
</feature>
<feature type="transmembrane region" description="Helical" evidence="2">
    <location>
        <begin position="748"/>
        <end position="769"/>
    </location>
</feature>
<protein>
    <recommendedName>
        <fullName evidence="4">No exine formation 1</fullName>
    </recommendedName>
</protein>
<feature type="transmembrane region" description="Helical" evidence="2">
    <location>
        <begin position="148"/>
        <end position="167"/>
    </location>
</feature>
<dbReference type="PANTHER" id="PTHR35313:SF1">
    <property type="entry name" value="NO EXINE FORMATION 1"/>
    <property type="match status" value="1"/>
</dbReference>
<keyword evidence="2" id="KW-1133">Transmembrane helix</keyword>
<feature type="transmembrane region" description="Helical" evidence="2">
    <location>
        <begin position="546"/>
        <end position="563"/>
    </location>
</feature>
<feature type="transmembrane region" description="Helical" evidence="2">
    <location>
        <begin position="434"/>
        <end position="451"/>
    </location>
</feature>
<feature type="transmembrane region" description="Helical" evidence="2">
    <location>
        <begin position="492"/>
        <end position="510"/>
    </location>
</feature>
<feature type="transmembrane region" description="Helical" evidence="2">
    <location>
        <begin position="611"/>
        <end position="630"/>
    </location>
</feature>
<feature type="transmembrane region" description="Helical" evidence="2">
    <location>
        <begin position="85"/>
        <end position="111"/>
    </location>
</feature>
<feature type="transmembrane region" description="Helical" evidence="2">
    <location>
        <begin position="352"/>
        <end position="385"/>
    </location>
</feature>
<dbReference type="EMBL" id="LR862140">
    <property type="protein sequence ID" value="CAD1820448.1"/>
    <property type="molecule type" value="Genomic_DNA"/>
</dbReference>
<feature type="transmembrane region" description="Helical" evidence="2">
    <location>
        <begin position="642"/>
        <end position="660"/>
    </location>
</feature>
<name>A0A6V7NPH3_ANACO</name>
<feature type="transmembrane region" description="Helical" evidence="2">
    <location>
        <begin position="397"/>
        <end position="414"/>
    </location>
</feature>
<dbReference type="PANTHER" id="PTHR35313">
    <property type="entry name" value="NO EXINE FORMATION 1"/>
    <property type="match status" value="1"/>
</dbReference>
<evidence type="ECO:0000256" key="2">
    <source>
        <dbReference type="SAM" id="Phobius"/>
    </source>
</evidence>
<organism evidence="3">
    <name type="scientific">Ananas comosus var. bracteatus</name>
    <name type="common">red pineapple</name>
    <dbReference type="NCBI Taxonomy" id="296719"/>
    <lineage>
        <taxon>Eukaryota</taxon>
        <taxon>Viridiplantae</taxon>
        <taxon>Streptophyta</taxon>
        <taxon>Embryophyta</taxon>
        <taxon>Tracheophyta</taxon>
        <taxon>Spermatophyta</taxon>
        <taxon>Magnoliopsida</taxon>
        <taxon>Liliopsida</taxon>
        <taxon>Poales</taxon>
        <taxon>Bromeliaceae</taxon>
        <taxon>Bromelioideae</taxon>
        <taxon>Ananas</taxon>
    </lineage>
</organism>
<feature type="compositionally biased region" description="Pro residues" evidence="1">
    <location>
        <begin position="1"/>
        <end position="46"/>
    </location>
</feature>
<reference evidence="3" key="1">
    <citation type="submission" date="2020-07" db="EMBL/GenBank/DDBJ databases">
        <authorList>
            <person name="Lin J."/>
        </authorList>
    </citation>
    <scope>NUCLEOTIDE SEQUENCE</scope>
</reference>
<proteinExistence type="predicted"/>
<keyword evidence="2" id="KW-0472">Membrane</keyword>
<feature type="transmembrane region" description="Helical" evidence="2">
    <location>
        <begin position="188"/>
        <end position="206"/>
    </location>
</feature>
<evidence type="ECO:0000313" key="3">
    <source>
        <dbReference type="EMBL" id="CAD1820448.1"/>
    </source>
</evidence>
<keyword evidence="2" id="KW-0812">Transmembrane</keyword>
<feature type="compositionally biased region" description="Low complexity" evidence="1">
    <location>
        <begin position="291"/>
        <end position="306"/>
    </location>
</feature>
<feature type="compositionally biased region" description="Low complexity" evidence="1">
    <location>
        <begin position="47"/>
        <end position="65"/>
    </location>
</feature>
<feature type="transmembrane region" description="Helical" evidence="2">
    <location>
        <begin position="575"/>
        <end position="591"/>
    </location>
</feature>
<dbReference type="AlphaFoldDB" id="A0A6V7NPH3"/>
<gene>
    <name evidence="3" type="ORF">CB5_LOCUS3659</name>
</gene>
<feature type="transmembrane region" description="Helical" evidence="2">
    <location>
        <begin position="724"/>
        <end position="742"/>
    </location>
</feature>
<feature type="transmembrane region" description="Helical" evidence="2">
    <location>
        <begin position="522"/>
        <end position="540"/>
    </location>
</feature>
<feature type="transmembrane region" description="Helical" evidence="2">
    <location>
        <begin position="118"/>
        <end position="142"/>
    </location>
</feature>
<feature type="transmembrane region" description="Helical" evidence="2">
    <location>
        <begin position="814"/>
        <end position="838"/>
    </location>
</feature>